<dbReference type="SUPFAM" id="SSF52540">
    <property type="entry name" value="P-loop containing nucleoside triphosphate hydrolases"/>
    <property type="match status" value="1"/>
</dbReference>
<evidence type="ECO:0000313" key="3">
    <source>
        <dbReference type="Proteomes" id="UP000034746"/>
    </source>
</evidence>
<dbReference type="PANTHER" id="PTHR37512:SF1">
    <property type="entry name" value="NADR_TTD14 AAA DOMAIN-CONTAINING PROTEIN"/>
    <property type="match status" value="1"/>
</dbReference>
<dbReference type="Gene3D" id="3.40.50.300">
    <property type="entry name" value="P-loop containing nucleotide triphosphate hydrolases"/>
    <property type="match status" value="1"/>
</dbReference>
<evidence type="ECO:0000259" key="1">
    <source>
        <dbReference type="Pfam" id="PF13521"/>
    </source>
</evidence>
<dbReference type="Proteomes" id="UP000034746">
    <property type="component" value="Unassembled WGS sequence"/>
</dbReference>
<organism evidence="2 3">
    <name type="scientific">Candidatus Uhrbacteria bacterium GW2011_GWF2_41_16</name>
    <dbReference type="NCBI Taxonomy" id="1618997"/>
    <lineage>
        <taxon>Bacteria</taxon>
        <taxon>Candidatus Uhriibacteriota</taxon>
    </lineage>
</organism>
<dbReference type="SUPFAM" id="SSF52374">
    <property type="entry name" value="Nucleotidylyl transferase"/>
    <property type="match status" value="1"/>
</dbReference>
<dbReference type="NCBIfam" id="TIGR00125">
    <property type="entry name" value="cyt_tran_rel"/>
    <property type="match status" value="1"/>
</dbReference>
<comment type="caution">
    <text evidence="2">The sequence shown here is derived from an EMBL/GenBank/DDBJ whole genome shotgun (WGS) entry which is preliminary data.</text>
</comment>
<dbReference type="InterPro" id="IPR014729">
    <property type="entry name" value="Rossmann-like_a/b/a_fold"/>
</dbReference>
<sequence length="330" mass="37515">MIKQHKGTYKHGLVIGKFYPPHLGHKYLIDTAEATCEKVTVILCWKRSETIPATLRAQWLKYVHPHIDLKVIEDRKLSDDDSEGWAKFTLEVLGEKPDAVFTSESYGDVYAAHMDTVHVLVDKERVDVPVSATMVRRQPTTYAHLLAPCVRGYFAKRVCVLGAESTGTTTLVKALAKHYQTVWVPEYGRTYSEAKLLSSHAHEWKTEEFEHIARTQNSMENTLAEISNGLVICDTNAFATGVWHERYLGKRSEKVEAIARTCAADLYIVTGDEIPFVQDGIRDGEGIRHDMHKRFIERLEEDQKSYIIVTGNPEERLRNALKSIEQIFGV</sequence>
<dbReference type="PANTHER" id="PTHR37512">
    <property type="entry name" value="TRIFUNCTIONAL NAD BIOSYNTHESIS/REGULATOR PROTEIN NADR"/>
    <property type="match status" value="1"/>
</dbReference>
<reference evidence="2 3" key="1">
    <citation type="journal article" date="2015" name="Nature">
        <title>rRNA introns, odd ribosomes, and small enigmatic genomes across a large radiation of phyla.</title>
        <authorList>
            <person name="Brown C.T."/>
            <person name="Hug L.A."/>
            <person name="Thomas B.C."/>
            <person name="Sharon I."/>
            <person name="Castelle C.J."/>
            <person name="Singh A."/>
            <person name="Wilkins M.J."/>
            <person name="Williams K.H."/>
            <person name="Banfield J.F."/>
        </authorList>
    </citation>
    <scope>NUCLEOTIDE SEQUENCE [LARGE SCALE GENOMIC DNA]</scope>
</reference>
<dbReference type="PATRIC" id="fig|1618997.3.peg.453"/>
<gene>
    <name evidence="2" type="ORF">UU48_C0004G0054</name>
</gene>
<name>A0A0G0VF26_9BACT</name>
<dbReference type="InterPro" id="IPR004821">
    <property type="entry name" value="Cyt_trans-like"/>
</dbReference>
<dbReference type="InterPro" id="IPR038727">
    <property type="entry name" value="NadR/Ttd14_AAA_dom"/>
</dbReference>
<dbReference type="EMBL" id="LCAU01000004">
    <property type="protein sequence ID" value="KKR98261.1"/>
    <property type="molecule type" value="Genomic_DNA"/>
</dbReference>
<accession>A0A0G0VF26</accession>
<proteinExistence type="predicted"/>
<dbReference type="GO" id="GO:0003824">
    <property type="term" value="F:catalytic activity"/>
    <property type="evidence" value="ECO:0007669"/>
    <property type="project" value="InterPro"/>
</dbReference>
<dbReference type="InterPro" id="IPR027417">
    <property type="entry name" value="P-loop_NTPase"/>
</dbReference>
<feature type="domain" description="NadR/Ttd14 AAA" evidence="1">
    <location>
        <begin position="157"/>
        <end position="316"/>
    </location>
</feature>
<dbReference type="AlphaFoldDB" id="A0A0G0VF26"/>
<evidence type="ECO:0000313" key="2">
    <source>
        <dbReference type="EMBL" id="KKR98261.1"/>
    </source>
</evidence>
<dbReference type="Pfam" id="PF13521">
    <property type="entry name" value="AAA_28"/>
    <property type="match status" value="1"/>
</dbReference>
<dbReference type="Gene3D" id="3.40.50.620">
    <property type="entry name" value="HUPs"/>
    <property type="match status" value="1"/>
</dbReference>
<dbReference type="InterPro" id="IPR052735">
    <property type="entry name" value="NAD_biosynth-regulator"/>
</dbReference>
<protein>
    <recommendedName>
        <fullName evidence="1">NadR/Ttd14 AAA domain-containing protein</fullName>
    </recommendedName>
</protein>